<keyword evidence="2" id="KW-1185">Reference proteome</keyword>
<accession>A0A0F0CJB5</accession>
<gene>
    <name evidence="1" type="ORF">OMAG_002743</name>
</gene>
<dbReference type="AlphaFoldDB" id="A0A0F0CJB5"/>
<organism evidence="1 2">
    <name type="scientific">Candidatus Omnitrophus magneticus</name>
    <dbReference type="NCBI Taxonomy" id="1609969"/>
    <lineage>
        <taxon>Bacteria</taxon>
        <taxon>Pseudomonadati</taxon>
        <taxon>Candidatus Omnitrophota</taxon>
        <taxon>Candidatus Omnitrophus</taxon>
    </lineage>
</organism>
<protein>
    <submittedName>
        <fullName evidence="1">Uncharacterized protein</fullName>
    </submittedName>
</protein>
<comment type="caution">
    <text evidence="1">The sequence shown here is derived from an EMBL/GenBank/DDBJ whole genome shotgun (WGS) entry which is preliminary data.</text>
</comment>
<dbReference type="Proteomes" id="UP000033428">
    <property type="component" value="Unassembled WGS sequence"/>
</dbReference>
<sequence length="97" mass="10332">MIGDSIGFEEISVDVGVASLNSAIYDPAVGDAAAKAFITAEGGAMRYRIDGLDPTDTTGHPLLDSDFLELKSIYLIRKFRAIKQSTSAGKLSVTYES</sequence>
<proteinExistence type="predicted"/>
<evidence type="ECO:0000313" key="1">
    <source>
        <dbReference type="EMBL" id="KJJ83393.1"/>
    </source>
</evidence>
<evidence type="ECO:0000313" key="2">
    <source>
        <dbReference type="Proteomes" id="UP000033428"/>
    </source>
</evidence>
<name>A0A0F0CJB5_9BACT</name>
<dbReference type="EMBL" id="JYNY01000602">
    <property type="protein sequence ID" value="KJJ83393.1"/>
    <property type="molecule type" value="Genomic_DNA"/>
</dbReference>
<reference evidence="1 2" key="1">
    <citation type="submission" date="2015-02" db="EMBL/GenBank/DDBJ databases">
        <title>Single-cell genomics of uncultivated deep-branching MTB reveals a conserved set of magnetosome genes.</title>
        <authorList>
            <person name="Kolinko S."/>
            <person name="Richter M."/>
            <person name="Glockner F.O."/>
            <person name="Brachmann A."/>
            <person name="Schuler D."/>
        </authorList>
    </citation>
    <scope>NUCLEOTIDE SEQUENCE [LARGE SCALE GENOMIC DNA]</scope>
    <source>
        <strain evidence="1">SKK-01</strain>
    </source>
</reference>